<feature type="transmembrane region" description="Helical" evidence="6">
    <location>
        <begin position="545"/>
        <end position="565"/>
    </location>
</feature>
<evidence type="ECO:0000256" key="5">
    <source>
        <dbReference type="ARBA" id="ARBA00022840"/>
    </source>
</evidence>
<keyword evidence="6" id="KW-0812">Transmembrane</keyword>
<evidence type="ECO:0000259" key="7">
    <source>
        <dbReference type="PROSITE" id="PS50011"/>
    </source>
</evidence>
<feature type="domain" description="PPM-type phosphatase" evidence="8">
    <location>
        <begin position="6"/>
        <end position="236"/>
    </location>
</feature>
<proteinExistence type="predicted"/>
<keyword evidence="4" id="KW-0418">Kinase</keyword>
<dbReference type="Pfam" id="PF00069">
    <property type="entry name" value="Pkinase"/>
    <property type="match status" value="1"/>
</dbReference>
<dbReference type="SMART" id="SM00331">
    <property type="entry name" value="PP2C_SIG"/>
    <property type="match status" value="1"/>
</dbReference>
<dbReference type="PROSITE" id="PS50011">
    <property type="entry name" value="PROTEIN_KINASE_DOM"/>
    <property type="match status" value="1"/>
</dbReference>
<organism evidence="9 10">
    <name type="scientific">Polynucleobacter sphagniphilus</name>
    <dbReference type="NCBI Taxonomy" id="1743169"/>
    <lineage>
        <taxon>Bacteria</taxon>
        <taxon>Pseudomonadati</taxon>
        <taxon>Pseudomonadota</taxon>
        <taxon>Betaproteobacteria</taxon>
        <taxon>Burkholderiales</taxon>
        <taxon>Burkholderiaceae</taxon>
        <taxon>Polynucleobacter</taxon>
    </lineage>
</organism>
<keyword evidence="10" id="KW-1185">Reference proteome</keyword>
<dbReference type="AlphaFoldDB" id="A0AA43M9U2"/>
<dbReference type="RefSeq" id="WP_280756690.1">
    <property type="nucleotide sequence ID" value="NZ_JARXXW010000012.1"/>
</dbReference>
<gene>
    <name evidence="9" type="ORF">M2127_001086</name>
</gene>
<dbReference type="Proteomes" id="UP001161160">
    <property type="component" value="Unassembled WGS sequence"/>
</dbReference>
<keyword evidence="5" id="KW-0067">ATP-binding</keyword>
<dbReference type="InterPro" id="IPR036457">
    <property type="entry name" value="PPM-type-like_dom_sf"/>
</dbReference>
<evidence type="ECO:0000313" key="9">
    <source>
        <dbReference type="EMBL" id="MDH6503793.1"/>
    </source>
</evidence>
<evidence type="ECO:0000313" key="10">
    <source>
        <dbReference type="Proteomes" id="UP001161160"/>
    </source>
</evidence>
<dbReference type="SMART" id="SM00220">
    <property type="entry name" value="S_TKc"/>
    <property type="match status" value="1"/>
</dbReference>
<keyword evidence="6" id="KW-0472">Membrane</keyword>
<dbReference type="Pfam" id="PF13672">
    <property type="entry name" value="PP2C_2"/>
    <property type="match status" value="1"/>
</dbReference>
<dbReference type="InterPro" id="IPR011009">
    <property type="entry name" value="Kinase-like_dom_sf"/>
</dbReference>
<comment type="caution">
    <text evidence="9">The sequence shown here is derived from an EMBL/GenBank/DDBJ whole genome shotgun (WGS) entry which is preliminary data.</text>
</comment>
<keyword evidence="6" id="KW-1133">Transmembrane helix</keyword>
<dbReference type="SMART" id="SM00332">
    <property type="entry name" value="PP2Cc"/>
    <property type="match status" value="1"/>
</dbReference>
<evidence type="ECO:0000256" key="6">
    <source>
        <dbReference type="SAM" id="Phobius"/>
    </source>
</evidence>
<evidence type="ECO:0000256" key="1">
    <source>
        <dbReference type="ARBA" id="ARBA00022527"/>
    </source>
</evidence>
<dbReference type="Gene3D" id="3.30.200.20">
    <property type="entry name" value="Phosphorylase Kinase, domain 1"/>
    <property type="match status" value="1"/>
</dbReference>
<dbReference type="SUPFAM" id="SSF81606">
    <property type="entry name" value="PP2C-like"/>
    <property type="match status" value="1"/>
</dbReference>
<dbReference type="SUPFAM" id="SSF56112">
    <property type="entry name" value="Protein kinase-like (PK-like)"/>
    <property type="match status" value="1"/>
</dbReference>
<name>A0AA43M9U2_9BURK</name>
<evidence type="ECO:0000256" key="2">
    <source>
        <dbReference type="ARBA" id="ARBA00022679"/>
    </source>
</evidence>
<keyword evidence="2" id="KW-0808">Transferase</keyword>
<dbReference type="InterPro" id="IPR001932">
    <property type="entry name" value="PPM-type_phosphatase-like_dom"/>
</dbReference>
<dbReference type="Gene3D" id="3.60.40.10">
    <property type="entry name" value="PPM-type phosphatase domain"/>
    <property type="match status" value="1"/>
</dbReference>
<feature type="domain" description="Protein kinase" evidence="7">
    <location>
        <begin position="269"/>
        <end position="530"/>
    </location>
</feature>
<keyword evidence="3" id="KW-0547">Nucleotide-binding</keyword>
<accession>A0AA43M9U2</accession>
<dbReference type="Gene3D" id="1.10.510.10">
    <property type="entry name" value="Transferase(Phosphotransferase) domain 1"/>
    <property type="match status" value="1"/>
</dbReference>
<sequence length="568" mass="63448">MPLAVSTAFATNPGVRDRNEDFVGLVTPSGLDLSTKGLIAAVADGVSGNEGGREASEYSVRGLLADYYATPETWAVTQSLERVITAINSWIQKQGSIRRELAGMASTLTALVLRGNYYYFSHVGDTRLYLLRDKVFTKLTSDHVWDRPEMQHVLTRAVGLDTQITIDHGMGRIMLGDVFLLLSDGVWSSMSEYDISFYLSDFSENKQNSEQTVNELIKNALENGSKDNLTALVLKVDALPEEDLRDALSSSKLLPLPPLLRVGQVLDGLEVDEILHQSMATVVYRVHDLKANRKLVLKTLNPDRQKDVEELAAFAHEEWVASRAIARFFPEVVQAQEKNYSYYLTTWHDGATFEQRIGVGEHFLVSDMISYAEQLVRAIGALHRRSILHRDIKPANIHLGSDGQLRILDFGIAQTGMEGGEVSISSRAGTPSYLAPEQFDGESASPKTDLYAVGVNLYYILTRHYPYGEVEPFQKPRFSDPVSPTRYRPEIPAWFENILLKAVSRDPQNRFETAEEMLIAIERGASHPIVKPSATPIIERDALTIWRLIAISSLAINFLAIYLFIVSR</sequence>
<dbReference type="InterPro" id="IPR000719">
    <property type="entry name" value="Prot_kinase_dom"/>
</dbReference>
<evidence type="ECO:0000256" key="3">
    <source>
        <dbReference type="ARBA" id="ARBA00022741"/>
    </source>
</evidence>
<reference evidence="9" key="1">
    <citation type="submission" date="2023-04" db="EMBL/GenBank/DDBJ databases">
        <title>Genome Encyclopedia of Bacteria and Archaea VI: Functional Genomics of Type Strains.</title>
        <authorList>
            <person name="Whitman W."/>
        </authorList>
    </citation>
    <scope>NUCLEOTIDE SEQUENCE</scope>
    <source>
        <strain evidence="9">Enz.4-51</strain>
    </source>
</reference>
<dbReference type="CDD" id="cd14014">
    <property type="entry name" value="STKc_PknB_like"/>
    <property type="match status" value="1"/>
</dbReference>
<evidence type="ECO:0000259" key="8">
    <source>
        <dbReference type="PROSITE" id="PS51746"/>
    </source>
</evidence>
<dbReference type="EMBL" id="JARXYA010000004">
    <property type="protein sequence ID" value="MDH6503793.1"/>
    <property type="molecule type" value="Genomic_DNA"/>
</dbReference>
<dbReference type="GO" id="GO:0005524">
    <property type="term" value="F:ATP binding"/>
    <property type="evidence" value="ECO:0007669"/>
    <property type="project" value="UniProtKB-KW"/>
</dbReference>
<dbReference type="CDD" id="cd00143">
    <property type="entry name" value="PP2Cc"/>
    <property type="match status" value="1"/>
</dbReference>
<keyword evidence="1" id="KW-0723">Serine/threonine-protein kinase</keyword>
<dbReference type="PANTHER" id="PTHR24351">
    <property type="entry name" value="RIBOSOMAL PROTEIN S6 KINASE"/>
    <property type="match status" value="1"/>
</dbReference>
<protein>
    <submittedName>
        <fullName evidence="9">Serine/threonine protein phosphatase PrpC</fullName>
    </submittedName>
</protein>
<evidence type="ECO:0000256" key="4">
    <source>
        <dbReference type="ARBA" id="ARBA00022777"/>
    </source>
</evidence>
<dbReference type="GO" id="GO:0004674">
    <property type="term" value="F:protein serine/threonine kinase activity"/>
    <property type="evidence" value="ECO:0007669"/>
    <property type="project" value="UniProtKB-KW"/>
</dbReference>
<dbReference type="PROSITE" id="PS51746">
    <property type="entry name" value="PPM_2"/>
    <property type="match status" value="1"/>
</dbReference>